<keyword evidence="9 14" id="KW-0460">Magnesium</keyword>
<dbReference type="SUPFAM" id="SSF50249">
    <property type="entry name" value="Nucleic acid-binding proteins"/>
    <property type="match status" value="1"/>
</dbReference>
<dbReference type="PANTHER" id="PTHR23389:SF9">
    <property type="entry name" value="DNA LIGASE"/>
    <property type="match status" value="1"/>
</dbReference>
<dbReference type="Gene3D" id="2.40.50.140">
    <property type="entry name" value="Nucleic acid-binding proteins"/>
    <property type="match status" value="1"/>
</dbReference>
<feature type="binding site" evidence="14">
    <location>
        <position position="123"/>
    </location>
    <ligand>
        <name>NAD(+)</name>
        <dbReference type="ChEBI" id="CHEBI:57540"/>
    </ligand>
</feature>
<evidence type="ECO:0000256" key="12">
    <source>
        <dbReference type="ARBA" id="ARBA00034005"/>
    </source>
</evidence>
<evidence type="ECO:0000256" key="8">
    <source>
        <dbReference type="ARBA" id="ARBA00022833"/>
    </source>
</evidence>
<gene>
    <name evidence="14" type="primary">ligA</name>
    <name evidence="16" type="ORF">SAMN05421771_0598</name>
</gene>
<dbReference type="Gene3D" id="1.10.150.20">
    <property type="entry name" value="5' to 3' exonuclease, C-terminal subdomain"/>
    <property type="match status" value="2"/>
</dbReference>
<comment type="catalytic activity">
    <reaction evidence="12 14">
        <text>NAD(+) + (deoxyribonucleotide)n-3'-hydroxyl + 5'-phospho-(deoxyribonucleotide)m = (deoxyribonucleotide)n+m + AMP + beta-nicotinamide D-nucleotide.</text>
        <dbReference type="EC" id="6.5.1.2"/>
    </reaction>
</comment>
<dbReference type="GO" id="GO:0006281">
    <property type="term" value="P:DNA repair"/>
    <property type="evidence" value="ECO:0007669"/>
    <property type="project" value="UniProtKB-KW"/>
</dbReference>
<dbReference type="InterPro" id="IPR001357">
    <property type="entry name" value="BRCT_dom"/>
</dbReference>
<evidence type="ECO:0000256" key="9">
    <source>
        <dbReference type="ARBA" id="ARBA00022842"/>
    </source>
</evidence>
<evidence type="ECO:0000256" key="3">
    <source>
        <dbReference type="ARBA" id="ARBA00013308"/>
    </source>
</evidence>
<keyword evidence="10 14" id="KW-0520">NAD</keyword>
<dbReference type="SUPFAM" id="SSF56091">
    <property type="entry name" value="DNA ligase/mRNA capping enzyme, catalytic domain"/>
    <property type="match status" value="1"/>
</dbReference>
<feature type="binding site" evidence="14">
    <location>
        <position position="338"/>
    </location>
    <ligand>
        <name>NAD(+)</name>
        <dbReference type="ChEBI" id="CHEBI:57540"/>
    </ligand>
</feature>
<dbReference type="FunFam" id="2.40.50.140:FF:000012">
    <property type="entry name" value="DNA ligase"/>
    <property type="match status" value="1"/>
</dbReference>
<evidence type="ECO:0000259" key="15">
    <source>
        <dbReference type="PROSITE" id="PS50172"/>
    </source>
</evidence>
<dbReference type="Gene3D" id="6.20.10.30">
    <property type="match status" value="1"/>
</dbReference>
<dbReference type="InterPro" id="IPR003583">
    <property type="entry name" value="Hlx-hairpin-Hlx_DNA-bd_motif"/>
</dbReference>
<dbReference type="AlphaFoldDB" id="A0A1I6LEB7"/>
<dbReference type="FunFam" id="1.10.287.610:FF:000002">
    <property type="entry name" value="DNA ligase"/>
    <property type="match status" value="1"/>
</dbReference>
<evidence type="ECO:0000313" key="17">
    <source>
        <dbReference type="Proteomes" id="UP000199024"/>
    </source>
</evidence>
<dbReference type="SUPFAM" id="SSF47781">
    <property type="entry name" value="RuvA domain 2-like"/>
    <property type="match status" value="1"/>
</dbReference>
<dbReference type="GO" id="GO:0046872">
    <property type="term" value="F:metal ion binding"/>
    <property type="evidence" value="ECO:0007669"/>
    <property type="project" value="UniProtKB-KW"/>
</dbReference>
<feature type="binding site" evidence="14">
    <location>
        <position position="193"/>
    </location>
    <ligand>
        <name>NAD(+)</name>
        <dbReference type="ChEBI" id="CHEBI:57540"/>
    </ligand>
</feature>
<dbReference type="Gene3D" id="3.40.50.10190">
    <property type="entry name" value="BRCT domain"/>
    <property type="match status" value="1"/>
</dbReference>
<evidence type="ECO:0000256" key="7">
    <source>
        <dbReference type="ARBA" id="ARBA00022763"/>
    </source>
</evidence>
<dbReference type="Gene3D" id="1.10.287.610">
    <property type="entry name" value="Helix hairpin bin"/>
    <property type="match status" value="1"/>
</dbReference>
<comment type="cofactor">
    <cofactor evidence="14">
        <name>Mg(2+)</name>
        <dbReference type="ChEBI" id="CHEBI:18420"/>
    </cofactor>
    <cofactor evidence="14">
        <name>Mn(2+)</name>
        <dbReference type="ChEBI" id="CHEBI:29035"/>
    </cofactor>
</comment>
<evidence type="ECO:0000256" key="2">
    <source>
        <dbReference type="ARBA" id="ARBA00012722"/>
    </source>
</evidence>
<feature type="binding site" evidence="14">
    <location>
        <position position="151"/>
    </location>
    <ligand>
        <name>NAD(+)</name>
        <dbReference type="ChEBI" id="CHEBI:57540"/>
    </ligand>
</feature>
<feature type="domain" description="BRCT" evidence="15">
    <location>
        <begin position="647"/>
        <end position="720"/>
    </location>
</feature>
<dbReference type="STRING" id="474950.SAMN05421771_0598"/>
<dbReference type="HAMAP" id="MF_01588">
    <property type="entry name" value="DNA_ligase_A"/>
    <property type="match status" value="1"/>
</dbReference>
<dbReference type="InterPro" id="IPR004150">
    <property type="entry name" value="NAD_DNA_ligase_OB"/>
</dbReference>
<dbReference type="InterPro" id="IPR013839">
    <property type="entry name" value="DNAligase_adenylation"/>
</dbReference>
<dbReference type="SMART" id="SM00532">
    <property type="entry name" value="LIGANc"/>
    <property type="match status" value="1"/>
</dbReference>
<dbReference type="InterPro" id="IPR036420">
    <property type="entry name" value="BRCT_dom_sf"/>
</dbReference>
<sequence length="730" mass="79280">MKRTDGPYNFPMTPDQQIAALRDEIRHHEHLYYVLDTPELTDAQYDAKMNALKKLEAAHPELITSDSPTQRVGGKPRDGFLKTPHSRPMLSLDNAYNETDLRAWDMRIRESLPSSEQVRYVCEVKLDGLSLALHYAAEPGQSAPLLRGITRGDGSIGEDVTTNVRTIRSVPLSIGASRLEKLGLPEAFEVRGEVVLPFAAFKKMNEEREANGQAPAANPRNAAAGTIRTLEPNIVAQRRLEFYAYFLLHGMGEKVGEMLMSTQTAALEALRGAGFLVNPHIETVETVEQILGFIARIDAARDGLAYEIDGVVIKVDSVAQQRRLGFTGKAPRWAIAYKFPARAGVTQLLGVAFQTGRTGKITPVAQLDPVFISGTTVSRATLHNADEIARLGVRIGDYVQVERGGDVIPKIIQVVEDKPRGAKEIVFPVRCPRCNTELIKAEGEVDWRCLNISCPARVAEELLHWSARKVMNIEGLGESMVAQLLAPRTAAGVAIIAPEPDDTGELQEAGVRAEADAEAALPPLIGGIADLYSLKKEELTALDRVGDKSAQALLDEIARSTSAPLSRVLFGLGIRFVGERTAALLAQHFGSMDDIMQATSEELEAVNEVGPRVAEAIVEFFSIDRNRTLVTKLKNELGFTMEAEKRVTTTTLEGLTFVLTGTLPTLTRDAAKALIEGAGGRVSGSVSKKTDYLVAGEDAGSKLDKAIALGVKTLDEDGLLMLLEVPGELR</sequence>
<dbReference type="SMART" id="SM00292">
    <property type="entry name" value="BRCT"/>
    <property type="match status" value="1"/>
</dbReference>
<feature type="binding site" evidence="14">
    <location>
        <position position="314"/>
    </location>
    <ligand>
        <name>NAD(+)</name>
        <dbReference type="ChEBI" id="CHEBI:57540"/>
    </ligand>
</feature>
<keyword evidence="11 14" id="KW-0234">DNA repair</keyword>
<dbReference type="GO" id="GO:0003911">
    <property type="term" value="F:DNA ligase (NAD+) activity"/>
    <property type="evidence" value="ECO:0007669"/>
    <property type="project" value="UniProtKB-UniRule"/>
</dbReference>
<dbReference type="InterPro" id="IPR041663">
    <property type="entry name" value="DisA/LigA_HHH"/>
</dbReference>
<keyword evidence="4 14" id="KW-0436">Ligase</keyword>
<keyword evidence="17" id="KW-1185">Reference proteome</keyword>
<evidence type="ECO:0000256" key="1">
    <source>
        <dbReference type="ARBA" id="ARBA00004067"/>
    </source>
</evidence>
<dbReference type="NCBIfam" id="NF005932">
    <property type="entry name" value="PRK07956.1"/>
    <property type="match status" value="1"/>
</dbReference>
<dbReference type="InterPro" id="IPR001679">
    <property type="entry name" value="DNA_ligase"/>
</dbReference>
<dbReference type="SMART" id="SM00278">
    <property type="entry name" value="HhH1"/>
    <property type="match status" value="3"/>
</dbReference>
<dbReference type="PROSITE" id="PS50172">
    <property type="entry name" value="BRCT"/>
    <property type="match status" value="1"/>
</dbReference>
<dbReference type="InterPro" id="IPR010994">
    <property type="entry name" value="RuvA_2-like"/>
</dbReference>
<accession>A0A1I6LEB7</accession>
<dbReference type="InterPro" id="IPR013840">
    <property type="entry name" value="DNAligase_N"/>
</dbReference>
<feature type="binding site" evidence="14">
    <location>
        <begin position="42"/>
        <end position="46"/>
    </location>
    <ligand>
        <name>NAD(+)</name>
        <dbReference type="ChEBI" id="CHEBI:57540"/>
    </ligand>
</feature>
<name>A0A1I6LEB7_9BACT</name>
<keyword evidence="6 14" id="KW-0479">Metal-binding</keyword>
<dbReference type="Pfam" id="PF03120">
    <property type="entry name" value="OB_DNA_ligase"/>
    <property type="match status" value="1"/>
</dbReference>
<dbReference type="InterPro" id="IPR012340">
    <property type="entry name" value="NA-bd_OB-fold"/>
</dbReference>
<evidence type="ECO:0000256" key="14">
    <source>
        <dbReference type="HAMAP-Rule" id="MF_01588"/>
    </source>
</evidence>
<dbReference type="GO" id="GO:0005829">
    <property type="term" value="C:cytosol"/>
    <property type="evidence" value="ECO:0007669"/>
    <property type="project" value="TreeGrafter"/>
</dbReference>
<dbReference type="Pfam" id="PF12826">
    <property type="entry name" value="HHH_2"/>
    <property type="match status" value="1"/>
</dbReference>
<keyword evidence="8 14" id="KW-0862">Zinc</keyword>
<evidence type="ECO:0000256" key="13">
    <source>
        <dbReference type="ARBA" id="ARBA00060881"/>
    </source>
</evidence>
<dbReference type="Proteomes" id="UP000199024">
    <property type="component" value="Unassembled WGS sequence"/>
</dbReference>
<keyword evidence="5 14" id="KW-0235">DNA replication</keyword>
<dbReference type="PANTHER" id="PTHR23389">
    <property type="entry name" value="CHROMOSOME TRANSMISSION FIDELITY FACTOR 18"/>
    <property type="match status" value="1"/>
</dbReference>
<dbReference type="SUPFAM" id="SSF52113">
    <property type="entry name" value="BRCT domain"/>
    <property type="match status" value="1"/>
</dbReference>
<dbReference type="EC" id="6.5.1.2" evidence="2 14"/>
<dbReference type="GO" id="GO:0006260">
    <property type="term" value="P:DNA replication"/>
    <property type="evidence" value="ECO:0007669"/>
    <property type="project" value="UniProtKB-KW"/>
</dbReference>
<feature type="binding site" evidence="14">
    <location>
        <begin position="91"/>
        <end position="92"/>
    </location>
    <ligand>
        <name>NAD(+)</name>
        <dbReference type="ChEBI" id="CHEBI:57540"/>
    </ligand>
</feature>
<keyword evidence="14" id="KW-0464">Manganese</keyword>
<dbReference type="NCBIfam" id="TIGR00575">
    <property type="entry name" value="dnlj"/>
    <property type="match status" value="1"/>
</dbReference>
<evidence type="ECO:0000313" key="16">
    <source>
        <dbReference type="EMBL" id="SFS01628.1"/>
    </source>
</evidence>
<proteinExistence type="inferred from homology"/>
<feature type="binding site" evidence="14">
    <location>
        <position position="434"/>
    </location>
    <ligand>
        <name>Zn(2+)</name>
        <dbReference type="ChEBI" id="CHEBI:29105"/>
    </ligand>
</feature>
<dbReference type="Pfam" id="PF01653">
    <property type="entry name" value="DNA_ligase_aden"/>
    <property type="match status" value="1"/>
</dbReference>
<evidence type="ECO:0000256" key="4">
    <source>
        <dbReference type="ARBA" id="ARBA00022598"/>
    </source>
</evidence>
<organism evidence="16 17">
    <name type="scientific">Granulicella pectinivorans</name>
    <dbReference type="NCBI Taxonomy" id="474950"/>
    <lineage>
        <taxon>Bacteria</taxon>
        <taxon>Pseudomonadati</taxon>
        <taxon>Acidobacteriota</taxon>
        <taxon>Terriglobia</taxon>
        <taxon>Terriglobales</taxon>
        <taxon>Acidobacteriaceae</taxon>
        <taxon>Granulicella</taxon>
    </lineage>
</organism>
<evidence type="ECO:0000256" key="10">
    <source>
        <dbReference type="ARBA" id="ARBA00023027"/>
    </source>
</evidence>
<comment type="function">
    <text evidence="1 14">DNA ligase that catalyzes the formation of phosphodiester linkages between 5'-phosphoryl and 3'-hydroxyl groups in double-stranded DNA using NAD as a coenzyme and as the energy source for the reaction. It is essential for DNA replication and repair of damaged DNA.</text>
</comment>
<dbReference type="Gene3D" id="3.30.470.30">
    <property type="entry name" value="DNA ligase/mRNA capping enzyme"/>
    <property type="match status" value="1"/>
</dbReference>
<comment type="similarity">
    <text evidence="13 14">Belongs to the NAD-dependent DNA ligase family. LigA subfamily.</text>
</comment>
<dbReference type="InterPro" id="IPR004149">
    <property type="entry name" value="Znf_DNAligase_C4"/>
</dbReference>
<feature type="binding site" evidence="14">
    <location>
        <position position="431"/>
    </location>
    <ligand>
        <name>Zn(2+)</name>
        <dbReference type="ChEBI" id="CHEBI:29105"/>
    </ligand>
</feature>
<dbReference type="EMBL" id="FOZL01000001">
    <property type="protein sequence ID" value="SFS01628.1"/>
    <property type="molecule type" value="Genomic_DNA"/>
</dbReference>
<evidence type="ECO:0000256" key="5">
    <source>
        <dbReference type="ARBA" id="ARBA00022705"/>
    </source>
</evidence>
<feature type="binding site" evidence="14">
    <location>
        <position position="449"/>
    </location>
    <ligand>
        <name>Zn(2+)</name>
        <dbReference type="ChEBI" id="CHEBI:29105"/>
    </ligand>
</feature>
<feature type="binding site" evidence="14">
    <location>
        <position position="454"/>
    </location>
    <ligand>
        <name>Zn(2+)</name>
        <dbReference type="ChEBI" id="CHEBI:29105"/>
    </ligand>
</feature>
<dbReference type="FunFam" id="1.10.150.20:FF:000006">
    <property type="entry name" value="DNA ligase"/>
    <property type="match status" value="1"/>
</dbReference>
<reference evidence="16 17" key="1">
    <citation type="submission" date="2016-10" db="EMBL/GenBank/DDBJ databases">
        <authorList>
            <person name="de Groot N.N."/>
        </authorList>
    </citation>
    <scope>NUCLEOTIDE SEQUENCE [LARGE SCALE GENOMIC DNA]</scope>
    <source>
        <strain evidence="16 17">DSM 21001</strain>
    </source>
</reference>
<protein>
    <recommendedName>
        <fullName evidence="3 14">DNA ligase</fullName>
        <ecNumber evidence="2 14">6.5.1.2</ecNumber>
    </recommendedName>
    <alternativeName>
        <fullName evidence="14">Polydeoxyribonucleotide synthase [NAD(+)]</fullName>
    </alternativeName>
</protein>
<keyword evidence="7 14" id="KW-0227">DNA damage</keyword>
<dbReference type="FunFam" id="3.30.470.30:FF:000001">
    <property type="entry name" value="DNA ligase"/>
    <property type="match status" value="1"/>
</dbReference>
<dbReference type="Pfam" id="PF03119">
    <property type="entry name" value="DNA_ligase_ZBD"/>
    <property type="match status" value="1"/>
</dbReference>
<feature type="active site" description="N6-AMP-lysine intermediate" evidence="14">
    <location>
        <position position="125"/>
    </location>
</feature>
<evidence type="ECO:0000256" key="11">
    <source>
        <dbReference type="ARBA" id="ARBA00023204"/>
    </source>
</evidence>
<dbReference type="CDD" id="cd00114">
    <property type="entry name" value="LIGANc"/>
    <property type="match status" value="1"/>
</dbReference>
<dbReference type="GO" id="GO:0003677">
    <property type="term" value="F:DNA binding"/>
    <property type="evidence" value="ECO:0007669"/>
    <property type="project" value="InterPro"/>
</dbReference>
<evidence type="ECO:0000256" key="6">
    <source>
        <dbReference type="ARBA" id="ARBA00022723"/>
    </source>
</evidence>
<dbReference type="PIRSF" id="PIRSF001604">
    <property type="entry name" value="LigA"/>
    <property type="match status" value="1"/>
</dbReference>
<dbReference type="Pfam" id="PF00533">
    <property type="entry name" value="BRCT"/>
    <property type="match status" value="1"/>
</dbReference>